<feature type="domain" description="Tr-type G" evidence="7">
    <location>
        <begin position="21"/>
        <end position="236"/>
    </location>
</feature>
<keyword evidence="6" id="KW-0342">GTP-binding</keyword>
<keyword evidence="3 8" id="KW-0548">Nucleotidyltransferase</keyword>
<dbReference type="NCBIfam" id="TIGR02034">
    <property type="entry name" value="CysN"/>
    <property type="match status" value="1"/>
</dbReference>
<dbReference type="InterPro" id="IPR054696">
    <property type="entry name" value="GTP-eEF1A_C"/>
</dbReference>
<dbReference type="GO" id="GO:0005525">
    <property type="term" value="F:GTP binding"/>
    <property type="evidence" value="ECO:0007669"/>
    <property type="project" value="UniProtKB-KW"/>
</dbReference>
<dbReference type="PANTHER" id="PTHR23115">
    <property type="entry name" value="TRANSLATION FACTOR"/>
    <property type="match status" value="1"/>
</dbReference>
<dbReference type="FunFam" id="3.40.50.300:FF:000119">
    <property type="entry name" value="Sulfate adenylyltransferase subunit 1"/>
    <property type="match status" value="1"/>
</dbReference>
<evidence type="ECO:0000256" key="5">
    <source>
        <dbReference type="ARBA" id="ARBA00022840"/>
    </source>
</evidence>
<sequence length="435" mass="44927">MAAPITTIDPAPAAGAGPGARAALRLCTAGSVDDGKSTFVGRLLHDTRSILADQYDAVAAGSAARGRSGVDLALLVDGLRAEREQGITIDVAHRYFATPARSFILADCPGHEQYTRNTVTGMSTAEAVVLLVDARHGVVTQTRRHATVAALLGVRHLIVAVNKIDLLDFAEAPFRAIEAEVRELGARLGLPGIDVVPVSALDGDNVVARSARTPWYAGPAVLELLEGLDLAADAAAAAAADLRLPVETVLRHPEGDYRGYAGRIAAGRVRPGDRVDLPGGRRARITGLTRSGDPVDSAAAGDSVALTLDAQVDLARGDLIAVAPPEPTRAIGATVVHLADRPLPVGRTVLLRHGAAEVRARVAEVRRLIDVDTGAGAAGADRLAANDLAEVRIELAAALPVEPHRGGAIAGFSRIGVLLLVDPADGDTLAAGLVR</sequence>
<evidence type="ECO:0000256" key="3">
    <source>
        <dbReference type="ARBA" id="ARBA00022695"/>
    </source>
</evidence>
<dbReference type="InterPro" id="IPR009001">
    <property type="entry name" value="Transl_elong_EF1A/Init_IF2_C"/>
</dbReference>
<dbReference type="Gene3D" id="3.40.50.300">
    <property type="entry name" value="P-loop containing nucleotide triphosphate hydrolases"/>
    <property type="match status" value="1"/>
</dbReference>
<dbReference type="InterPro" id="IPR031157">
    <property type="entry name" value="G_TR_CS"/>
</dbReference>
<reference evidence="8 9" key="1">
    <citation type="submission" date="2014-08" db="EMBL/GenBank/DDBJ databases">
        <title>Complete genome sequence of Corynebacterium sphenisci CECT 5990(T) (=DSM 44792(T)), isolated from healthy wild penguins.</title>
        <authorList>
            <person name="Ruckert C."/>
            <person name="Albersmeier A."/>
            <person name="Winkler A."/>
            <person name="Kalinowski J."/>
        </authorList>
    </citation>
    <scope>NUCLEOTIDE SEQUENCE [LARGE SCALE GENOMIC DNA]</scope>
    <source>
        <strain evidence="8 9">DSM 44792</strain>
    </source>
</reference>
<evidence type="ECO:0000259" key="7">
    <source>
        <dbReference type="PROSITE" id="PS51722"/>
    </source>
</evidence>
<dbReference type="PROSITE" id="PS51722">
    <property type="entry name" value="G_TR_2"/>
    <property type="match status" value="1"/>
</dbReference>
<evidence type="ECO:0000256" key="1">
    <source>
        <dbReference type="ARBA" id="ARBA00012391"/>
    </source>
</evidence>
<evidence type="ECO:0000256" key="4">
    <source>
        <dbReference type="ARBA" id="ARBA00022741"/>
    </source>
</evidence>
<dbReference type="SUPFAM" id="SSF52540">
    <property type="entry name" value="P-loop containing nucleoside triphosphate hydrolases"/>
    <property type="match status" value="1"/>
</dbReference>
<dbReference type="SUPFAM" id="SSF50465">
    <property type="entry name" value="EF-Tu/eEF-1alpha/eIF2-gamma C-terminal domain"/>
    <property type="match status" value="1"/>
</dbReference>
<evidence type="ECO:0000256" key="2">
    <source>
        <dbReference type="ARBA" id="ARBA00022679"/>
    </source>
</evidence>
<dbReference type="STRING" id="1437874.CSPHI_11060"/>
<dbReference type="Pfam" id="PF22594">
    <property type="entry name" value="GTP-eEF1A_C"/>
    <property type="match status" value="1"/>
</dbReference>
<evidence type="ECO:0000313" key="9">
    <source>
        <dbReference type="Proteomes" id="UP000185469"/>
    </source>
</evidence>
<keyword evidence="9" id="KW-1185">Reference proteome</keyword>
<dbReference type="InterPro" id="IPR041757">
    <property type="entry name" value="CysN_GTP-bd"/>
</dbReference>
<dbReference type="Gene3D" id="2.40.30.10">
    <property type="entry name" value="Translation factors"/>
    <property type="match status" value="2"/>
</dbReference>
<keyword evidence="2 8" id="KW-0808">Transferase</keyword>
<dbReference type="Pfam" id="PF00009">
    <property type="entry name" value="GTP_EFTU"/>
    <property type="match status" value="1"/>
</dbReference>
<evidence type="ECO:0000256" key="6">
    <source>
        <dbReference type="ARBA" id="ARBA00023134"/>
    </source>
</evidence>
<dbReference type="GO" id="GO:0003924">
    <property type="term" value="F:GTPase activity"/>
    <property type="evidence" value="ECO:0007669"/>
    <property type="project" value="InterPro"/>
</dbReference>
<dbReference type="EMBL" id="CP009248">
    <property type="protein sequence ID" value="APT91427.1"/>
    <property type="molecule type" value="Genomic_DNA"/>
</dbReference>
<dbReference type="InterPro" id="IPR000795">
    <property type="entry name" value="T_Tr_GTP-bd_dom"/>
</dbReference>
<dbReference type="RefSeq" id="WP_075693202.1">
    <property type="nucleotide sequence ID" value="NZ_CP009248.1"/>
</dbReference>
<dbReference type="PROSITE" id="PS00301">
    <property type="entry name" value="G_TR_1"/>
    <property type="match status" value="1"/>
</dbReference>
<dbReference type="InterPro" id="IPR050100">
    <property type="entry name" value="TRAFAC_GTPase_members"/>
</dbReference>
<protein>
    <recommendedName>
        <fullName evidence="1">sulfate adenylyltransferase</fullName>
        <ecNumber evidence="1">2.7.7.4</ecNumber>
    </recommendedName>
</protein>
<dbReference type="EC" id="2.7.7.4" evidence="1"/>
<dbReference type="InterPro" id="IPR044139">
    <property type="entry name" value="CysN_NoDQ_III"/>
</dbReference>
<organism evidence="8 9">
    <name type="scientific">Corynebacterium sphenisci DSM 44792</name>
    <dbReference type="NCBI Taxonomy" id="1437874"/>
    <lineage>
        <taxon>Bacteria</taxon>
        <taxon>Bacillati</taxon>
        <taxon>Actinomycetota</taxon>
        <taxon>Actinomycetes</taxon>
        <taxon>Mycobacteriales</taxon>
        <taxon>Corynebacteriaceae</taxon>
        <taxon>Corynebacterium</taxon>
    </lineage>
</organism>
<proteinExistence type="predicted"/>
<dbReference type="KEGG" id="csph:CSPHI_11060"/>
<dbReference type="GO" id="GO:0006790">
    <property type="term" value="P:sulfur compound metabolic process"/>
    <property type="evidence" value="ECO:0007669"/>
    <property type="project" value="InterPro"/>
</dbReference>
<keyword evidence="5" id="KW-0067">ATP-binding</keyword>
<keyword evidence="4" id="KW-0547">Nucleotide-binding</keyword>
<gene>
    <name evidence="8" type="ORF">CSPHI_11060</name>
</gene>
<dbReference type="SUPFAM" id="SSF50447">
    <property type="entry name" value="Translation proteins"/>
    <property type="match status" value="1"/>
</dbReference>
<dbReference type="AlphaFoldDB" id="A0A1L7D017"/>
<dbReference type="OrthoDB" id="9804504at2"/>
<dbReference type="InterPro" id="IPR027417">
    <property type="entry name" value="P-loop_NTPase"/>
</dbReference>
<dbReference type="InterPro" id="IPR011779">
    <property type="entry name" value="SO4_adenylTrfase_lsu"/>
</dbReference>
<dbReference type="GO" id="GO:0004781">
    <property type="term" value="F:sulfate adenylyltransferase (ATP) activity"/>
    <property type="evidence" value="ECO:0007669"/>
    <property type="project" value="UniProtKB-EC"/>
</dbReference>
<dbReference type="PRINTS" id="PR00315">
    <property type="entry name" value="ELONGATNFCT"/>
</dbReference>
<dbReference type="CDD" id="cd04166">
    <property type="entry name" value="CysN_ATPS"/>
    <property type="match status" value="1"/>
</dbReference>
<accession>A0A1L7D017</accession>
<dbReference type="CDD" id="cd04095">
    <property type="entry name" value="CysN_NoDQ_III"/>
    <property type="match status" value="1"/>
</dbReference>
<evidence type="ECO:0000313" key="8">
    <source>
        <dbReference type="EMBL" id="APT91427.1"/>
    </source>
</evidence>
<dbReference type="Proteomes" id="UP000185469">
    <property type="component" value="Chromosome"/>
</dbReference>
<dbReference type="InterPro" id="IPR009000">
    <property type="entry name" value="Transl_B-barrel_sf"/>
</dbReference>
<dbReference type="GO" id="GO:0005524">
    <property type="term" value="F:ATP binding"/>
    <property type="evidence" value="ECO:0007669"/>
    <property type="project" value="UniProtKB-KW"/>
</dbReference>
<name>A0A1L7D017_9CORY</name>